<protein>
    <submittedName>
        <fullName evidence="7">CUB domain-containing protein</fullName>
    </submittedName>
</protein>
<accession>A0A914XP65</accession>
<feature type="region of interest" description="Disordered" evidence="3">
    <location>
        <begin position="789"/>
        <end position="825"/>
    </location>
</feature>
<evidence type="ECO:0000259" key="5">
    <source>
        <dbReference type="PROSITE" id="PS01180"/>
    </source>
</evidence>
<feature type="domain" description="CUB" evidence="5">
    <location>
        <begin position="1"/>
        <end position="104"/>
    </location>
</feature>
<feature type="domain" description="CUB" evidence="5">
    <location>
        <begin position="559"/>
        <end position="684"/>
    </location>
</feature>
<evidence type="ECO:0000256" key="4">
    <source>
        <dbReference type="SAM" id="Phobius"/>
    </source>
</evidence>
<reference evidence="7" key="1">
    <citation type="submission" date="2022-11" db="UniProtKB">
        <authorList>
            <consortium name="WormBaseParasite"/>
        </authorList>
    </citation>
    <scope>IDENTIFICATION</scope>
</reference>
<dbReference type="SUPFAM" id="SSF57424">
    <property type="entry name" value="LDL receptor-like module"/>
    <property type="match status" value="1"/>
</dbReference>
<evidence type="ECO:0000313" key="7">
    <source>
        <dbReference type="WBParaSite" id="PSAMB.scaffold98size80244.g1736.t2"/>
    </source>
</evidence>
<dbReference type="Proteomes" id="UP000887566">
    <property type="component" value="Unplaced"/>
</dbReference>
<dbReference type="Pfam" id="PF00431">
    <property type="entry name" value="CUB"/>
    <property type="match status" value="5"/>
</dbReference>
<dbReference type="AlphaFoldDB" id="A0A914XP65"/>
<keyword evidence="4" id="KW-0472">Membrane</keyword>
<dbReference type="SMART" id="SM00042">
    <property type="entry name" value="CUB"/>
    <property type="match status" value="5"/>
</dbReference>
<dbReference type="WBParaSite" id="PSAMB.scaffold98size80244.g1736.t2">
    <property type="protein sequence ID" value="PSAMB.scaffold98size80244.g1736.t2"/>
    <property type="gene ID" value="PSAMB.scaffold98size80244.g1736"/>
</dbReference>
<dbReference type="InterPro" id="IPR036055">
    <property type="entry name" value="LDL_receptor-like_sf"/>
</dbReference>
<dbReference type="SMART" id="SM00192">
    <property type="entry name" value="LDLa"/>
    <property type="match status" value="1"/>
</dbReference>
<dbReference type="PANTHER" id="PTHR47537">
    <property type="entry name" value="CUBILIN"/>
    <property type="match status" value="1"/>
</dbReference>
<name>A0A914XP65_9BILA</name>
<dbReference type="Gene3D" id="4.10.400.10">
    <property type="entry name" value="Low-density Lipoprotein Receptor"/>
    <property type="match status" value="1"/>
</dbReference>
<dbReference type="SUPFAM" id="SSF49854">
    <property type="entry name" value="Spermadhesin, CUB domain"/>
    <property type="match status" value="5"/>
</dbReference>
<evidence type="ECO:0000313" key="6">
    <source>
        <dbReference type="Proteomes" id="UP000887566"/>
    </source>
</evidence>
<sequence length="825" mass="92230">MDGQGRRACIYTFIAEPNHRVKLDFNQFQLAGTSDNCDIEYIDIYSELTGPEDDLLRQPLGGRYCGSVSPHVRISLYNVLVLVLHSRADNRRDALKFHGTYEFIPASRFVVGTPLAPGKCGFEIQSKHKKKGTVISPTYPGTYPKNFTCIYIFRGRPGQRIYLFFRDFDIYFGGEHCPYDAVTVYDGLTNRDTIIRKVCGLQQKMEIYSLTEHLFLEFNTTNPPRADHRGFVIEYEFSSRFVDVAKLIDGQSGVTHMRGTECDVRVESNRETQHIISSPNYPQYYPLNTSCTYILDGLQGAQNLERVILTFLHFAVFSEDEMDTEDGVCSDSYVGVAATSGTIKATLGDGESSYDVQLCTRYPPGDEKLSPIMSDGPRMVIVFSSDDQRINDNQHPLGFRASVQFRTDFGIPGLPVGDSNKCQFMFNQPAGFFNSPRYPSSYPLDTNCTYYIKGRRGQKVITYFEQFALHQGLSQADLCGDWLEIHDVITEPDGRESTKLKSRYCAGALPGPTVSAWHSHEMRVIFHSDHHGTATGFKAFYELRNAPAEDIPTSPRGRCGGRVGGSGKTAGWIASPGFPNKYNKDLICNWEIGVRKGYMVLLNPYHLEVEGEMTALGANCQNAVIRIDSDMTNTDAADGIEFCGTDPGKISPILSKSNIMRLSFLTSPDKVNGLKGFNFTWTEVRLVSDEETCTSSGMYKCTYSKFCIDESLRCNGIPNCGLHDNTDEAHCVTQTTPASSSSSTTSGNVEESGTDVRTLMLAAAAAGLVILVSLIVLCFVLKKKFGKKKKRHHHQQRQQRQPFRPHSTSQTRRPHTSSHDEIEYK</sequence>
<evidence type="ECO:0000256" key="3">
    <source>
        <dbReference type="SAM" id="MobiDB-lite"/>
    </source>
</evidence>
<keyword evidence="1" id="KW-1015">Disulfide bond</keyword>
<proteinExistence type="predicted"/>
<dbReference type="InterPro" id="IPR000859">
    <property type="entry name" value="CUB_dom"/>
</dbReference>
<dbReference type="CDD" id="cd00112">
    <property type="entry name" value="LDLa"/>
    <property type="match status" value="1"/>
</dbReference>
<dbReference type="Gene3D" id="2.60.120.290">
    <property type="entry name" value="Spermadhesin, CUB domain"/>
    <property type="match status" value="5"/>
</dbReference>
<dbReference type="InterPro" id="IPR035914">
    <property type="entry name" value="Sperma_CUB_dom_sf"/>
</dbReference>
<feature type="domain" description="CUB" evidence="5">
    <location>
        <begin position="262"/>
        <end position="406"/>
    </location>
</feature>
<keyword evidence="4" id="KW-0812">Transmembrane</keyword>
<evidence type="ECO:0000256" key="2">
    <source>
        <dbReference type="PROSITE-ProRule" id="PRU00059"/>
    </source>
</evidence>
<feature type="domain" description="CUB" evidence="5">
    <location>
        <begin position="120"/>
        <end position="238"/>
    </location>
</feature>
<keyword evidence="4" id="KW-1133">Transmembrane helix</keyword>
<evidence type="ECO:0000256" key="1">
    <source>
        <dbReference type="ARBA" id="ARBA00023157"/>
    </source>
</evidence>
<dbReference type="PANTHER" id="PTHR47537:SF6">
    <property type="entry name" value="CUB DOMAIN-CONTAINING PROTEIN"/>
    <property type="match status" value="1"/>
</dbReference>
<dbReference type="GO" id="GO:0005886">
    <property type="term" value="C:plasma membrane"/>
    <property type="evidence" value="ECO:0007669"/>
    <property type="project" value="TreeGrafter"/>
</dbReference>
<feature type="domain" description="CUB" evidence="5">
    <location>
        <begin position="422"/>
        <end position="544"/>
    </location>
</feature>
<feature type="transmembrane region" description="Helical" evidence="4">
    <location>
        <begin position="759"/>
        <end position="781"/>
    </location>
</feature>
<comment type="caution">
    <text evidence="2">Lacks conserved residue(s) required for the propagation of feature annotation.</text>
</comment>
<dbReference type="InterPro" id="IPR053207">
    <property type="entry name" value="Non-NMDA_GluR_Accessory"/>
</dbReference>
<organism evidence="6 7">
    <name type="scientific">Plectus sambesii</name>
    <dbReference type="NCBI Taxonomy" id="2011161"/>
    <lineage>
        <taxon>Eukaryota</taxon>
        <taxon>Metazoa</taxon>
        <taxon>Ecdysozoa</taxon>
        <taxon>Nematoda</taxon>
        <taxon>Chromadorea</taxon>
        <taxon>Plectida</taxon>
        <taxon>Plectina</taxon>
        <taxon>Plectoidea</taxon>
        <taxon>Plectidae</taxon>
        <taxon>Plectus</taxon>
    </lineage>
</organism>
<keyword evidence="6" id="KW-1185">Reference proteome</keyword>
<dbReference type="PROSITE" id="PS01180">
    <property type="entry name" value="CUB"/>
    <property type="match status" value="5"/>
</dbReference>
<dbReference type="InterPro" id="IPR002172">
    <property type="entry name" value="LDrepeatLR_classA_rpt"/>
</dbReference>
<dbReference type="CDD" id="cd00041">
    <property type="entry name" value="CUB"/>
    <property type="match status" value="5"/>
</dbReference>